<dbReference type="GO" id="GO:0098796">
    <property type="term" value="C:membrane protein complex"/>
    <property type="evidence" value="ECO:0007669"/>
    <property type="project" value="UniProtKB-ARBA"/>
</dbReference>
<dbReference type="PANTHER" id="PTHR24220:SF659">
    <property type="entry name" value="TRANSPORTER, PUTATIVE-RELATED"/>
    <property type="match status" value="1"/>
</dbReference>
<dbReference type="GO" id="GO:0005524">
    <property type="term" value="F:ATP binding"/>
    <property type="evidence" value="ECO:0007669"/>
    <property type="project" value="UniProtKB-KW"/>
</dbReference>
<evidence type="ECO:0000256" key="3">
    <source>
        <dbReference type="ARBA" id="ARBA00022840"/>
    </source>
</evidence>
<dbReference type="InterPro" id="IPR017911">
    <property type="entry name" value="MacB-like_ATP-bd"/>
</dbReference>
<dbReference type="GO" id="GO:0016887">
    <property type="term" value="F:ATP hydrolysis activity"/>
    <property type="evidence" value="ECO:0007669"/>
    <property type="project" value="InterPro"/>
</dbReference>
<keyword evidence="7" id="KW-1185">Reference proteome</keyword>
<keyword evidence="1" id="KW-0813">Transport</keyword>
<keyword evidence="2" id="KW-0547">Nucleotide-binding</keyword>
<comment type="similarity">
    <text evidence="4">Belongs to the ABC transporter superfamily. Macrolide exporter (TC 3.A.1.122) family.</text>
</comment>
<dbReference type="KEGG" id="adin:H7849_26140"/>
<organism evidence="6 7">
    <name type="scientific">Alloacidobacterium dinghuense</name>
    <dbReference type="NCBI Taxonomy" id="2763107"/>
    <lineage>
        <taxon>Bacteria</taxon>
        <taxon>Pseudomonadati</taxon>
        <taxon>Acidobacteriota</taxon>
        <taxon>Terriglobia</taxon>
        <taxon>Terriglobales</taxon>
        <taxon>Acidobacteriaceae</taxon>
        <taxon>Alloacidobacterium</taxon>
    </lineage>
</organism>
<feature type="domain" description="ABC transporter" evidence="5">
    <location>
        <begin position="19"/>
        <end position="252"/>
    </location>
</feature>
<evidence type="ECO:0000256" key="1">
    <source>
        <dbReference type="ARBA" id="ARBA00022448"/>
    </source>
</evidence>
<dbReference type="SMART" id="SM00382">
    <property type="entry name" value="AAA"/>
    <property type="match status" value="1"/>
</dbReference>
<dbReference type="EMBL" id="CP060394">
    <property type="protein sequence ID" value="QNI32414.1"/>
    <property type="molecule type" value="Genomic_DNA"/>
</dbReference>
<dbReference type="AlphaFoldDB" id="A0A7G8BIP4"/>
<evidence type="ECO:0000259" key="5">
    <source>
        <dbReference type="PROSITE" id="PS50893"/>
    </source>
</evidence>
<dbReference type="RefSeq" id="WP_186743369.1">
    <property type="nucleotide sequence ID" value="NZ_CP060394.1"/>
</dbReference>
<dbReference type="GO" id="GO:0005886">
    <property type="term" value="C:plasma membrane"/>
    <property type="evidence" value="ECO:0007669"/>
    <property type="project" value="TreeGrafter"/>
</dbReference>
<dbReference type="GO" id="GO:0022857">
    <property type="term" value="F:transmembrane transporter activity"/>
    <property type="evidence" value="ECO:0007669"/>
    <property type="project" value="UniProtKB-ARBA"/>
</dbReference>
<dbReference type="InterPro" id="IPR015854">
    <property type="entry name" value="ABC_transpr_LolD-like"/>
</dbReference>
<keyword evidence="3 6" id="KW-0067">ATP-binding</keyword>
<evidence type="ECO:0000256" key="4">
    <source>
        <dbReference type="ARBA" id="ARBA00038388"/>
    </source>
</evidence>
<gene>
    <name evidence="6" type="ORF">H7849_26140</name>
</gene>
<accession>A0A7G8BIP4</accession>
<dbReference type="InterPro" id="IPR027417">
    <property type="entry name" value="P-loop_NTPase"/>
</dbReference>
<evidence type="ECO:0000313" key="6">
    <source>
        <dbReference type="EMBL" id="QNI32414.1"/>
    </source>
</evidence>
<proteinExistence type="inferred from homology"/>
<protein>
    <submittedName>
        <fullName evidence="6">ABC transporter ATP-binding protein</fullName>
    </submittedName>
</protein>
<sequence>MSIQSNVGGCHTENGTHAACLRGVTKLFGVGTTEVHALNNVDFNVHTGELLLLVGPSGCGKTTLLSVLAGILDATSGEVDVFGTRIDQLDQQEKTAFRRDNVGFIFQQYNLLPTLTAAENVAIPLLIHRVEFEEAVEKARVYLDRVGMADRAEFLPSQLSGGQQQRVAIARALITEPRLIVCDEPTAALDGDTGKMILEMFRSTALTGDRAIVVVTHDSRIFPYGDRIAEMLDGRILSIHENELAPGHSKESV</sequence>
<dbReference type="Pfam" id="PF00005">
    <property type="entry name" value="ABC_tran"/>
    <property type="match status" value="1"/>
</dbReference>
<dbReference type="FunFam" id="3.40.50.300:FF:000032">
    <property type="entry name" value="Export ABC transporter ATP-binding protein"/>
    <property type="match status" value="1"/>
</dbReference>
<dbReference type="InterPro" id="IPR003593">
    <property type="entry name" value="AAA+_ATPase"/>
</dbReference>
<dbReference type="PROSITE" id="PS50893">
    <property type="entry name" value="ABC_TRANSPORTER_2"/>
    <property type="match status" value="1"/>
</dbReference>
<dbReference type="PANTHER" id="PTHR24220">
    <property type="entry name" value="IMPORT ATP-BINDING PROTEIN"/>
    <property type="match status" value="1"/>
</dbReference>
<dbReference type="InterPro" id="IPR003439">
    <property type="entry name" value="ABC_transporter-like_ATP-bd"/>
</dbReference>
<evidence type="ECO:0000256" key="2">
    <source>
        <dbReference type="ARBA" id="ARBA00022741"/>
    </source>
</evidence>
<reference evidence="6 7" key="1">
    <citation type="submission" date="2020-08" db="EMBL/GenBank/DDBJ databases">
        <title>Edaphobacter telluris sp. nov. and Acidobacterium dinghuensis sp. nov., two acidobacteria isolated from forest soil.</title>
        <authorList>
            <person name="Fu J."/>
            <person name="Qiu L."/>
        </authorList>
    </citation>
    <scope>NUCLEOTIDE SEQUENCE [LARGE SCALE GENOMIC DNA]</scope>
    <source>
        <strain evidence="6">4Y35</strain>
    </source>
</reference>
<dbReference type="PROSITE" id="PS00211">
    <property type="entry name" value="ABC_TRANSPORTER_1"/>
    <property type="match status" value="1"/>
</dbReference>
<dbReference type="SUPFAM" id="SSF52540">
    <property type="entry name" value="P-loop containing nucleoside triphosphate hydrolases"/>
    <property type="match status" value="1"/>
</dbReference>
<dbReference type="CDD" id="cd03255">
    <property type="entry name" value="ABC_MJ0796_LolCDE_FtsE"/>
    <property type="match status" value="1"/>
</dbReference>
<dbReference type="Gene3D" id="3.40.50.300">
    <property type="entry name" value="P-loop containing nucleotide triphosphate hydrolases"/>
    <property type="match status" value="1"/>
</dbReference>
<name>A0A7G8BIP4_9BACT</name>
<dbReference type="Proteomes" id="UP000515312">
    <property type="component" value="Chromosome"/>
</dbReference>
<dbReference type="InterPro" id="IPR017871">
    <property type="entry name" value="ABC_transporter-like_CS"/>
</dbReference>
<evidence type="ECO:0000313" key="7">
    <source>
        <dbReference type="Proteomes" id="UP000515312"/>
    </source>
</evidence>